<gene>
    <name evidence="1" type="ORF">B9479_007192</name>
</gene>
<protein>
    <submittedName>
        <fullName evidence="1">Uncharacterized protein</fullName>
    </submittedName>
</protein>
<evidence type="ECO:0000313" key="2">
    <source>
        <dbReference type="Proteomes" id="UP000322245"/>
    </source>
</evidence>
<dbReference type="AlphaFoldDB" id="A0A5D3AMX3"/>
<name>A0A5D3AMX3_9TREE</name>
<dbReference type="Proteomes" id="UP000322245">
    <property type="component" value="Unassembled WGS sequence"/>
</dbReference>
<reference evidence="1 2" key="1">
    <citation type="submission" date="2017-05" db="EMBL/GenBank/DDBJ databases">
        <title>The Genome Sequence of Tsuchiyaea wingfieldii DSM 27421.</title>
        <authorList>
            <person name="Cuomo C."/>
            <person name="Passer A."/>
            <person name="Billmyre B."/>
            <person name="Heitman J."/>
        </authorList>
    </citation>
    <scope>NUCLEOTIDE SEQUENCE [LARGE SCALE GENOMIC DNA]</scope>
    <source>
        <strain evidence="1 2">DSM 27421</strain>
    </source>
</reference>
<accession>A0A5D3AMX3</accession>
<dbReference type="EMBL" id="NIDF01000149">
    <property type="protein sequence ID" value="TYJ52204.1"/>
    <property type="molecule type" value="Genomic_DNA"/>
</dbReference>
<keyword evidence="2" id="KW-1185">Reference proteome</keyword>
<proteinExistence type="predicted"/>
<organism evidence="1 2">
    <name type="scientific">Cryptococcus floricola</name>
    <dbReference type="NCBI Taxonomy" id="2591691"/>
    <lineage>
        <taxon>Eukaryota</taxon>
        <taxon>Fungi</taxon>
        <taxon>Dikarya</taxon>
        <taxon>Basidiomycota</taxon>
        <taxon>Agaricomycotina</taxon>
        <taxon>Tremellomycetes</taxon>
        <taxon>Tremellales</taxon>
        <taxon>Cryptococcaceae</taxon>
        <taxon>Cryptococcus</taxon>
    </lineage>
</organism>
<comment type="caution">
    <text evidence="1">The sequence shown here is derived from an EMBL/GenBank/DDBJ whole genome shotgun (WGS) entry which is preliminary data.</text>
</comment>
<sequence length="161" mass="18123">MSTTTSSASVKLAACAHIIITNPEEGDEFLAYQPVWKVKPVWSPGDAPNEDQMINLASLADVVNRSYRRFNWDNDWSRRDAPTNVSFPTIEAFVREQEQLVSGTNNKLTTACDLAERDEMRRNATVIYPDFATYSNAYPVTDYGNTLVLGQVHMTKNLETI</sequence>
<evidence type="ECO:0000313" key="1">
    <source>
        <dbReference type="EMBL" id="TYJ52204.1"/>
    </source>
</evidence>